<accession>A0A1U7HM99</accession>
<keyword evidence="2" id="KW-1185">Reference proteome</keyword>
<name>A0A1U7HM99_9CHRO</name>
<dbReference type="PANTHER" id="PTHR43235">
    <property type="entry name" value="GLUTAMINE AMIDOTRANSFERASE PB2B2.05-RELATED"/>
    <property type="match status" value="1"/>
</dbReference>
<dbReference type="EMBL" id="MRCC01000012">
    <property type="protein sequence ID" value="OKH24689.1"/>
    <property type="molecule type" value="Genomic_DNA"/>
</dbReference>
<organism evidence="1 2">
    <name type="scientific">Chroogloeocystis siderophila 5.2 s.c.1</name>
    <dbReference type="NCBI Taxonomy" id="247279"/>
    <lineage>
        <taxon>Bacteria</taxon>
        <taxon>Bacillati</taxon>
        <taxon>Cyanobacteriota</taxon>
        <taxon>Cyanophyceae</taxon>
        <taxon>Oscillatoriophycideae</taxon>
        <taxon>Chroococcales</taxon>
        <taxon>Chroococcaceae</taxon>
        <taxon>Chroogloeocystis</taxon>
    </lineage>
</organism>
<dbReference type="AlphaFoldDB" id="A0A1U7HM99"/>
<dbReference type="RefSeq" id="WP_073550414.1">
    <property type="nucleotide sequence ID" value="NZ_CAWMVK010000004.1"/>
</dbReference>
<proteinExistence type="predicted"/>
<dbReference type="Gene3D" id="3.40.50.880">
    <property type="match status" value="1"/>
</dbReference>
<dbReference type="GO" id="GO:0005829">
    <property type="term" value="C:cytosol"/>
    <property type="evidence" value="ECO:0007669"/>
    <property type="project" value="TreeGrafter"/>
</dbReference>
<reference evidence="1 2" key="1">
    <citation type="submission" date="2016-11" db="EMBL/GenBank/DDBJ databases">
        <title>Draft Genome Sequences of Nine Cyanobacterial Strains from Diverse Habitats.</title>
        <authorList>
            <person name="Zhu T."/>
            <person name="Hou S."/>
            <person name="Lu X."/>
            <person name="Hess W.R."/>
        </authorList>
    </citation>
    <scope>NUCLEOTIDE SEQUENCE [LARGE SCALE GENOMIC DNA]</scope>
    <source>
        <strain evidence="1 2">5.2 s.c.1</strain>
    </source>
</reference>
<dbReference type="Pfam" id="PF07722">
    <property type="entry name" value="Peptidase_C26"/>
    <property type="match status" value="1"/>
</dbReference>
<sequence length="243" mass="26337">MIQPPIIGITTSGHAQTSSYCLPSSYAAAVKAAGGIPVLIPPSEPEASEIILQRIDGFIFSGGGDIDPAMYNGVMHPTIYNIDLERDRAEIALAQAALASDIPILGICRGLEVLAVATGGTLIPHLPDEYGEIVTHRAEELLSIQHGVDLNSESRLAQEIIGTTTVDVVSWHHQAVRTVSSEWRVTGWATDGVIEALEHKYHPWAIAVQWHPELSSSVDPLQHRIFQSFITATRQTAMANCEY</sequence>
<dbReference type="CDD" id="cd01745">
    <property type="entry name" value="GATase1_2"/>
    <property type="match status" value="1"/>
</dbReference>
<evidence type="ECO:0000313" key="1">
    <source>
        <dbReference type="EMBL" id="OKH24689.1"/>
    </source>
</evidence>
<dbReference type="STRING" id="247279.NIES1031_15415"/>
<gene>
    <name evidence="1" type="ORF">NIES1031_15415</name>
</gene>
<dbReference type="Proteomes" id="UP000185984">
    <property type="component" value="Unassembled WGS sequence"/>
</dbReference>
<dbReference type="InterPro" id="IPR044668">
    <property type="entry name" value="PuuD-like"/>
</dbReference>
<evidence type="ECO:0000313" key="2">
    <source>
        <dbReference type="Proteomes" id="UP000185984"/>
    </source>
</evidence>
<dbReference type="InterPro" id="IPR029062">
    <property type="entry name" value="Class_I_gatase-like"/>
</dbReference>
<dbReference type="InterPro" id="IPR011697">
    <property type="entry name" value="Peptidase_C26"/>
</dbReference>
<dbReference type="SUPFAM" id="SSF52317">
    <property type="entry name" value="Class I glutamine amidotransferase-like"/>
    <property type="match status" value="1"/>
</dbReference>
<dbReference type="GO" id="GO:0006598">
    <property type="term" value="P:polyamine catabolic process"/>
    <property type="evidence" value="ECO:0007669"/>
    <property type="project" value="TreeGrafter"/>
</dbReference>
<dbReference type="OrthoDB" id="9813383at2"/>
<comment type="caution">
    <text evidence="1">The sequence shown here is derived from an EMBL/GenBank/DDBJ whole genome shotgun (WGS) entry which is preliminary data.</text>
</comment>
<dbReference type="PANTHER" id="PTHR43235:SF1">
    <property type="entry name" value="GLUTAMINE AMIDOTRANSFERASE PB2B2.05-RELATED"/>
    <property type="match status" value="1"/>
</dbReference>
<protein>
    <submittedName>
        <fullName evidence="1">Peptidase C26</fullName>
    </submittedName>
</protein>
<dbReference type="GO" id="GO:0033969">
    <property type="term" value="F:gamma-glutamyl-gamma-aminobutyrate hydrolase activity"/>
    <property type="evidence" value="ECO:0007669"/>
    <property type="project" value="TreeGrafter"/>
</dbReference>
<dbReference type="PROSITE" id="PS51273">
    <property type="entry name" value="GATASE_TYPE_1"/>
    <property type="match status" value="1"/>
</dbReference>